<dbReference type="Gene3D" id="3.40.720.10">
    <property type="entry name" value="Alkaline Phosphatase, subunit A"/>
    <property type="match status" value="1"/>
</dbReference>
<dbReference type="EMBL" id="CP036278">
    <property type="protein sequence ID" value="QDU58592.1"/>
    <property type="molecule type" value="Genomic_DNA"/>
</dbReference>
<dbReference type="Pfam" id="PF00884">
    <property type="entry name" value="Sulfatase"/>
    <property type="match status" value="1"/>
</dbReference>
<dbReference type="RefSeq" id="WP_145250784.1">
    <property type="nucleotide sequence ID" value="NZ_CP036278.1"/>
</dbReference>
<dbReference type="KEGG" id="amuc:Pan181_48310"/>
<dbReference type="GO" id="GO:0046872">
    <property type="term" value="F:metal ion binding"/>
    <property type="evidence" value="ECO:0007669"/>
    <property type="project" value="UniProtKB-KW"/>
</dbReference>
<dbReference type="AlphaFoldDB" id="A0A518AV53"/>
<dbReference type="OrthoDB" id="9762324at2"/>
<feature type="chain" id="PRO_5022172432" evidence="8">
    <location>
        <begin position="24"/>
        <end position="478"/>
    </location>
</feature>
<evidence type="ECO:0000313" key="11">
    <source>
        <dbReference type="Proteomes" id="UP000315750"/>
    </source>
</evidence>
<evidence type="ECO:0000256" key="5">
    <source>
        <dbReference type="ARBA" id="ARBA00022801"/>
    </source>
</evidence>
<name>A0A518AV53_9BACT</name>
<gene>
    <name evidence="10" type="ORF">Pan181_48310</name>
</gene>
<dbReference type="PANTHER" id="PTHR42693">
    <property type="entry name" value="ARYLSULFATASE FAMILY MEMBER"/>
    <property type="match status" value="1"/>
</dbReference>
<organism evidence="10 11">
    <name type="scientific">Aeoliella mucimassa</name>
    <dbReference type="NCBI Taxonomy" id="2527972"/>
    <lineage>
        <taxon>Bacteria</taxon>
        <taxon>Pseudomonadati</taxon>
        <taxon>Planctomycetota</taxon>
        <taxon>Planctomycetia</taxon>
        <taxon>Pirellulales</taxon>
        <taxon>Lacipirellulaceae</taxon>
        <taxon>Aeoliella</taxon>
    </lineage>
</organism>
<dbReference type="GO" id="GO:0004065">
    <property type="term" value="F:arylsulfatase activity"/>
    <property type="evidence" value="ECO:0007669"/>
    <property type="project" value="UniProtKB-EC"/>
</dbReference>
<keyword evidence="11" id="KW-1185">Reference proteome</keyword>
<evidence type="ECO:0000256" key="6">
    <source>
        <dbReference type="ARBA" id="ARBA00022837"/>
    </source>
</evidence>
<reference evidence="10 11" key="1">
    <citation type="submission" date="2019-02" db="EMBL/GenBank/DDBJ databases">
        <title>Deep-cultivation of Planctomycetes and their phenomic and genomic characterization uncovers novel biology.</title>
        <authorList>
            <person name="Wiegand S."/>
            <person name="Jogler M."/>
            <person name="Boedeker C."/>
            <person name="Pinto D."/>
            <person name="Vollmers J."/>
            <person name="Rivas-Marin E."/>
            <person name="Kohn T."/>
            <person name="Peeters S.H."/>
            <person name="Heuer A."/>
            <person name="Rast P."/>
            <person name="Oberbeckmann S."/>
            <person name="Bunk B."/>
            <person name="Jeske O."/>
            <person name="Meyerdierks A."/>
            <person name="Storesund J.E."/>
            <person name="Kallscheuer N."/>
            <person name="Luecker S."/>
            <person name="Lage O.M."/>
            <person name="Pohl T."/>
            <person name="Merkel B.J."/>
            <person name="Hornburger P."/>
            <person name="Mueller R.-W."/>
            <person name="Bruemmer F."/>
            <person name="Labrenz M."/>
            <person name="Spormann A.M."/>
            <person name="Op den Camp H."/>
            <person name="Overmann J."/>
            <person name="Amann R."/>
            <person name="Jetten M.S.M."/>
            <person name="Mascher T."/>
            <person name="Medema M.H."/>
            <person name="Devos D.P."/>
            <person name="Kaster A.-K."/>
            <person name="Ovreas L."/>
            <person name="Rohde M."/>
            <person name="Galperin M.Y."/>
            <person name="Jogler C."/>
        </authorList>
    </citation>
    <scope>NUCLEOTIDE SEQUENCE [LARGE SCALE GENOMIC DNA]</scope>
    <source>
        <strain evidence="10 11">Pan181</strain>
    </source>
</reference>
<dbReference type="EC" id="3.1.6.1" evidence="10"/>
<dbReference type="CDD" id="cd16155">
    <property type="entry name" value="sulfatase_like"/>
    <property type="match status" value="1"/>
</dbReference>
<evidence type="ECO:0000256" key="4">
    <source>
        <dbReference type="ARBA" id="ARBA00022729"/>
    </source>
</evidence>
<evidence type="ECO:0000259" key="9">
    <source>
        <dbReference type="Pfam" id="PF00884"/>
    </source>
</evidence>
<evidence type="ECO:0000256" key="3">
    <source>
        <dbReference type="ARBA" id="ARBA00022723"/>
    </source>
</evidence>
<keyword evidence="6" id="KW-0106">Calcium</keyword>
<keyword evidence="4 8" id="KW-0732">Signal</keyword>
<feature type="signal peptide" evidence="8">
    <location>
        <begin position="1"/>
        <end position="23"/>
    </location>
</feature>
<proteinExistence type="inferred from homology"/>
<evidence type="ECO:0000313" key="10">
    <source>
        <dbReference type="EMBL" id="QDU58592.1"/>
    </source>
</evidence>
<accession>A0A518AV53</accession>
<evidence type="ECO:0000256" key="2">
    <source>
        <dbReference type="ARBA" id="ARBA00008779"/>
    </source>
</evidence>
<evidence type="ECO:0000256" key="8">
    <source>
        <dbReference type="SAM" id="SignalP"/>
    </source>
</evidence>
<dbReference type="InterPro" id="IPR000917">
    <property type="entry name" value="Sulfatase_N"/>
</dbReference>
<dbReference type="PANTHER" id="PTHR42693:SF42">
    <property type="entry name" value="ARYLSULFATASE G"/>
    <property type="match status" value="1"/>
</dbReference>
<evidence type="ECO:0000256" key="7">
    <source>
        <dbReference type="SAM" id="MobiDB-lite"/>
    </source>
</evidence>
<dbReference type="InterPro" id="IPR050738">
    <property type="entry name" value="Sulfatase"/>
</dbReference>
<keyword evidence="3" id="KW-0479">Metal-binding</keyword>
<feature type="domain" description="Sulfatase N-terminal" evidence="9">
    <location>
        <begin position="26"/>
        <end position="370"/>
    </location>
</feature>
<sequence precursor="true">MVSCAFRSTTVLLLVVFVAQARAEQPNVLFILTDDQSFDAVHALGWQTVETPNLDRLIERGTTFTHAYNMGSWSGAVCVASRTMLFTGQTVWHAQRDVPKLNAKYVDTRNSWPQRMSDAGYRTGMTGKWHVAVQADSVFHEVRHVRPGMPRDKAKMYNRPHPGEPDPFDPADKSAGGYWQGGKHWSEVVADDAIAMLDSPEGDDRPFFLYTAFNAPHDPRQSPTEFLARYPREQMDVPNSFLPEYPFAEAMGAGRGLRDERLAPFPRTEYAIRAHRAEYAAIITHLDVQIGRLLDALEAKGLDENTRIVFTSDHGLAIGRHGLLGKQNMYDHSVRMPLVIAGPGIAAGEQIDQRVYMQDVVPTTLHWAGASTAGIEFQSLMPLVAGETDSARPSIYGGYLNRQRMITSGDWKLIVYPQANAVRLYNLADDPEERHDLSGESEYRSQVEELLEKLRKLQQTLDDPLELPAELLSATQPQ</sequence>
<protein>
    <submittedName>
        <fullName evidence="10">Arylsulfatase</fullName>
        <ecNumber evidence="10">3.1.6.1</ecNumber>
    </submittedName>
</protein>
<dbReference type="Proteomes" id="UP000315750">
    <property type="component" value="Chromosome"/>
</dbReference>
<comment type="similarity">
    <text evidence="2">Belongs to the sulfatase family.</text>
</comment>
<evidence type="ECO:0000256" key="1">
    <source>
        <dbReference type="ARBA" id="ARBA00001913"/>
    </source>
</evidence>
<feature type="region of interest" description="Disordered" evidence="7">
    <location>
        <begin position="150"/>
        <end position="170"/>
    </location>
</feature>
<comment type="cofactor">
    <cofactor evidence="1">
        <name>Ca(2+)</name>
        <dbReference type="ChEBI" id="CHEBI:29108"/>
    </cofactor>
</comment>
<keyword evidence="5 10" id="KW-0378">Hydrolase</keyword>
<dbReference type="SUPFAM" id="SSF53649">
    <property type="entry name" value="Alkaline phosphatase-like"/>
    <property type="match status" value="1"/>
</dbReference>
<dbReference type="InterPro" id="IPR017850">
    <property type="entry name" value="Alkaline_phosphatase_core_sf"/>
</dbReference>